<comment type="caution">
    <text evidence="2">The sequence shown here is derived from an EMBL/GenBank/DDBJ whole genome shotgun (WGS) entry which is preliminary data.</text>
</comment>
<proteinExistence type="predicted"/>
<sequence>AAPRVGDEVKRGRRRRRFGRPGHNSTRPVTQSRQAGSWTEARGCRKRCEARRDETRRRRDVERVNKPRSKVVQTRHGSRVKTAWAWADHSRANGIANERIRRACRLGNWSPGAGLALSACCALSPGLKLSVSVSVSVTSPTKPVLLADWRLAIGHWLVPRGCTPPAQVIRRLGLLVVVPSTDSLRPSAHDANNSTRPILTMSRLLPEPNQNTASCMAGWLIGCQSKARIGRDMARPVEAVAYSSDGWAYLRTASAHSQPGDCGDDGLATNPNDQYVATTILLPSYFQAK</sequence>
<dbReference type="EMBL" id="CAAALY010092265">
    <property type="protein sequence ID" value="VEL28085.1"/>
    <property type="molecule type" value="Genomic_DNA"/>
</dbReference>
<feature type="non-terminal residue" evidence="2">
    <location>
        <position position="1"/>
    </location>
</feature>
<protein>
    <submittedName>
        <fullName evidence="2">Uncharacterized protein</fullName>
    </submittedName>
</protein>
<keyword evidence="3" id="KW-1185">Reference proteome</keyword>
<gene>
    <name evidence="2" type="ORF">PXEA_LOCUS21525</name>
</gene>
<evidence type="ECO:0000256" key="1">
    <source>
        <dbReference type="SAM" id="MobiDB-lite"/>
    </source>
</evidence>
<name>A0A3S5FEX3_9PLAT</name>
<feature type="compositionally biased region" description="Basic residues" evidence="1">
    <location>
        <begin position="11"/>
        <end position="20"/>
    </location>
</feature>
<feature type="compositionally biased region" description="Basic and acidic residues" evidence="1">
    <location>
        <begin position="1"/>
        <end position="10"/>
    </location>
</feature>
<evidence type="ECO:0000313" key="3">
    <source>
        <dbReference type="Proteomes" id="UP000784294"/>
    </source>
</evidence>
<feature type="region of interest" description="Disordered" evidence="1">
    <location>
        <begin position="1"/>
        <end position="76"/>
    </location>
</feature>
<reference evidence="2" key="1">
    <citation type="submission" date="2018-11" db="EMBL/GenBank/DDBJ databases">
        <authorList>
            <consortium name="Pathogen Informatics"/>
        </authorList>
    </citation>
    <scope>NUCLEOTIDE SEQUENCE</scope>
</reference>
<dbReference type="Proteomes" id="UP000784294">
    <property type="component" value="Unassembled WGS sequence"/>
</dbReference>
<organism evidence="2 3">
    <name type="scientific">Protopolystoma xenopodis</name>
    <dbReference type="NCBI Taxonomy" id="117903"/>
    <lineage>
        <taxon>Eukaryota</taxon>
        <taxon>Metazoa</taxon>
        <taxon>Spiralia</taxon>
        <taxon>Lophotrochozoa</taxon>
        <taxon>Platyhelminthes</taxon>
        <taxon>Monogenea</taxon>
        <taxon>Polyopisthocotylea</taxon>
        <taxon>Polystomatidea</taxon>
        <taxon>Polystomatidae</taxon>
        <taxon>Protopolystoma</taxon>
    </lineage>
</organism>
<feature type="compositionally biased region" description="Basic and acidic residues" evidence="1">
    <location>
        <begin position="42"/>
        <end position="65"/>
    </location>
</feature>
<dbReference type="AlphaFoldDB" id="A0A3S5FEX3"/>
<evidence type="ECO:0000313" key="2">
    <source>
        <dbReference type="EMBL" id="VEL28085.1"/>
    </source>
</evidence>
<feature type="compositionally biased region" description="Polar residues" evidence="1">
    <location>
        <begin position="23"/>
        <end position="37"/>
    </location>
</feature>
<accession>A0A3S5FEX3</accession>